<dbReference type="Pfam" id="PF13310">
    <property type="entry name" value="Virulence_RhuM"/>
    <property type="match status" value="1"/>
</dbReference>
<dbReference type="RefSeq" id="WP_278099249.1">
    <property type="nucleotide sequence ID" value="NZ_CP091092.1"/>
</dbReference>
<name>A0AAF0FTV3_9EURY</name>
<dbReference type="Proteomes" id="UP001218895">
    <property type="component" value="Chromosome"/>
</dbReference>
<proteinExistence type="predicted"/>
<dbReference type="PANTHER" id="PTHR35810">
    <property type="entry name" value="CYTOPLASMIC PROTEIN-RELATED"/>
    <property type="match status" value="1"/>
</dbReference>
<keyword evidence="3" id="KW-1185">Reference proteome</keyword>
<dbReference type="GeneID" id="79950677"/>
<dbReference type="InterPro" id="IPR011204">
    <property type="entry name" value="Virulence_RhuM-like"/>
</dbReference>
<reference evidence="2" key="1">
    <citation type="submission" date="2022-01" db="EMBL/GenBank/DDBJ databases">
        <title>Complete genome of Methanomicrobium antiquum DSM 21220.</title>
        <authorList>
            <person name="Chen S.-C."/>
            <person name="You Y.-T."/>
            <person name="Zhou Y.-Z."/>
            <person name="Lai M.-C."/>
        </authorList>
    </citation>
    <scope>NUCLEOTIDE SEQUENCE</scope>
    <source>
        <strain evidence="2">DSM 21220</strain>
    </source>
</reference>
<dbReference type="PANTHER" id="PTHR35810:SF1">
    <property type="entry name" value="CYTOPLASMIC PROTEIN"/>
    <property type="match status" value="1"/>
</dbReference>
<evidence type="ECO:0000313" key="2">
    <source>
        <dbReference type="EMBL" id="WFN36413.1"/>
    </source>
</evidence>
<dbReference type="EMBL" id="CP091092">
    <property type="protein sequence ID" value="WFN36413.1"/>
    <property type="molecule type" value="Genomic_DNA"/>
</dbReference>
<evidence type="ECO:0000259" key="1">
    <source>
        <dbReference type="PROSITE" id="PS51750"/>
    </source>
</evidence>
<dbReference type="KEGG" id="manq:L1994_09725"/>
<dbReference type="InterPro" id="IPR003497">
    <property type="entry name" value="BRO_N_domain"/>
</dbReference>
<gene>
    <name evidence="2" type="ORF">L1994_09725</name>
</gene>
<accession>A0AAF0FTV3</accession>
<feature type="domain" description="Bro-N" evidence="1">
    <location>
        <begin position="13"/>
        <end position="130"/>
    </location>
</feature>
<organism evidence="2 3">
    <name type="scientific">Methanomicrobium antiquum</name>
    <dbReference type="NCBI Taxonomy" id="487686"/>
    <lineage>
        <taxon>Archaea</taxon>
        <taxon>Methanobacteriati</taxon>
        <taxon>Methanobacteriota</taxon>
        <taxon>Stenosarchaea group</taxon>
        <taxon>Methanomicrobia</taxon>
        <taxon>Methanomicrobiales</taxon>
        <taxon>Methanomicrobiaceae</taxon>
        <taxon>Methanomicrobium</taxon>
    </lineage>
</organism>
<dbReference type="AlphaFoldDB" id="A0AAF0FTV3"/>
<sequence>MQNNEKKNQLSIHDELTEFLLYTSPDGEVKVEVFLHNENIWLTQKRISELFGVGIPAISKHLSNIFESCELVEDSVISILETTAADGKTYKTRYYNLDAIISVGYRVNSSKATRFRIWATKLLKEYMIKGFVLDDKRLKNVNRFFTEPFRFPMQQDKPY</sequence>
<protein>
    <submittedName>
        <fullName evidence="2">Virulence RhuM family protein</fullName>
    </submittedName>
</protein>
<evidence type="ECO:0000313" key="3">
    <source>
        <dbReference type="Proteomes" id="UP001218895"/>
    </source>
</evidence>
<dbReference type="PROSITE" id="PS51750">
    <property type="entry name" value="BRO_N"/>
    <property type="match status" value="1"/>
</dbReference>